<protein>
    <recommendedName>
        <fullName evidence="1">C-type lectin domain-containing protein</fullName>
    </recommendedName>
</protein>
<dbReference type="Proteomes" id="UP000650994">
    <property type="component" value="Unassembled WGS sequence"/>
</dbReference>
<dbReference type="SUPFAM" id="SSF56436">
    <property type="entry name" value="C-type lectin-like"/>
    <property type="match status" value="1"/>
</dbReference>
<comment type="caution">
    <text evidence="2">The sequence shown here is derived from an EMBL/GenBank/DDBJ whole genome shotgun (WGS) entry which is preliminary data.</text>
</comment>
<organism evidence="2 3">
    <name type="scientific">Chishuiella changwenlii</name>
    <dbReference type="NCBI Taxonomy" id="1434701"/>
    <lineage>
        <taxon>Bacteria</taxon>
        <taxon>Pseudomonadati</taxon>
        <taxon>Bacteroidota</taxon>
        <taxon>Flavobacteriia</taxon>
        <taxon>Flavobacteriales</taxon>
        <taxon>Weeksellaceae</taxon>
        <taxon>Chishuiella</taxon>
    </lineage>
</organism>
<name>A0ABQ1TP17_9FLAO</name>
<dbReference type="Pfam" id="PF00059">
    <property type="entry name" value="Lectin_C"/>
    <property type="match status" value="1"/>
</dbReference>
<evidence type="ECO:0000259" key="1">
    <source>
        <dbReference type="PROSITE" id="PS50041"/>
    </source>
</evidence>
<dbReference type="EMBL" id="BMFL01000010">
    <property type="protein sequence ID" value="GGE99890.1"/>
    <property type="molecule type" value="Genomic_DNA"/>
</dbReference>
<evidence type="ECO:0000313" key="3">
    <source>
        <dbReference type="Proteomes" id="UP000650994"/>
    </source>
</evidence>
<keyword evidence="3" id="KW-1185">Reference proteome</keyword>
<dbReference type="Gene3D" id="3.10.100.10">
    <property type="entry name" value="Mannose-Binding Protein A, subunit A"/>
    <property type="match status" value="1"/>
</dbReference>
<evidence type="ECO:0000313" key="2">
    <source>
        <dbReference type="EMBL" id="GGE99890.1"/>
    </source>
</evidence>
<proteinExistence type="predicted"/>
<sequence>MSGSKKGILSTRVALLSTADVSTIPNAKEGLLIYNTTSVNGLSSGYYFWSKNKWEPLNNSNNEIHQDTSTGIFASKLGYNPSGKSSTAPSSFTLNGVVATKNGSCKAFTQPYSGAIPHNYCGYSLSKGVDWETAFKMAKYLKGYLPVITSTEEWNYIKANSINSTDNSKNNIWIGYNIIANPGNPAEFIWITGEQSMINWSNSSTLQDDYAAQTNTASKNCVNISNSTANANRQWYRNACTSITSDNGTSFNYLLVEFNY</sequence>
<dbReference type="PROSITE" id="PS50041">
    <property type="entry name" value="C_TYPE_LECTIN_2"/>
    <property type="match status" value="1"/>
</dbReference>
<accession>A0ABQ1TP17</accession>
<gene>
    <name evidence="2" type="ORF">GCM10010984_16830</name>
</gene>
<dbReference type="InterPro" id="IPR016187">
    <property type="entry name" value="CTDL_fold"/>
</dbReference>
<reference evidence="3" key="1">
    <citation type="journal article" date="2019" name="Int. J. Syst. Evol. Microbiol.">
        <title>The Global Catalogue of Microorganisms (GCM) 10K type strain sequencing project: providing services to taxonomists for standard genome sequencing and annotation.</title>
        <authorList>
            <consortium name="The Broad Institute Genomics Platform"/>
            <consortium name="The Broad Institute Genome Sequencing Center for Infectious Disease"/>
            <person name="Wu L."/>
            <person name="Ma J."/>
        </authorList>
    </citation>
    <scope>NUCLEOTIDE SEQUENCE [LARGE SCALE GENOMIC DNA]</scope>
    <source>
        <strain evidence="3">CGMCC 1.12707</strain>
    </source>
</reference>
<dbReference type="InterPro" id="IPR001304">
    <property type="entry name" value="C-type_lectin-like"/>
</dbReference>
<feature type="domain" description="C-type lectin" evidence="1">
    <location>
        <begin position="117"/>
        <end position="240"/>
    </location>
</feature>
<dbReference type="CDD" id="cd00037">
    <property type="entry name" value="CLECT"/>
    <property type="match status" value="1"/>
</dbReference>
<dbReference type="InterPro" id="IPR016186">
    <property type="entry name" value="C-type_lectin-like/link_sf"/>
</dbReference>